<dbReference type="Gene3D" id="2.160.20.10">
    <property type="entry name" value="Single-stranded right-handed beta-helix, Pectin lyase-like"/>
    <property type="match status" value="1"/>
</dbReference>
<name>A0ABP9K8L1_9ACTN</name>
<feature type="chain" id="PRO_5045714021" description="Right-handed parallel beta-helix repeat-containing protein" evidence="1">
    <location>
        <begin position="31"/>
        <end position="507"/>
    </location>
</feature>
<evidence type="ECO:0000313" key="3">
    <source>
        <dbReference type="Proteomes" id="UP001500124"/>
    </source>
</evidence>
<dbReference type="RefSeq" id="WP_345668317.1">
    <property type="nucleotide sequence ID" value="NZ_BAABKC010000037.1"/>
</dbReference>
<evidence type="ECO:0000256" key="1">
    <source>
        <dbReference type="SAM" id="SignalP"/>
    </source>
</evidence>
<keyword evidence="1" id="KW-0732">Signal</keyword>
<dbReference type="EMBL" id="BAABKC010000037">
    <property type="protein sequence ID" value="GAA5053626.1"/>
    <property type="molecule type" value="Genomic_DNA"/>
</dbReference>
<protein>
    <recommendedName>
        <fullName evidence="4">Right-handed parallel beta-helix repeat-containing protein</fullName>
    </recommendedName>
</protein>
<gene>
    <name evidence="2" type="ORF">GCM10023336_24100</name>
</gene>
<dbReference type="PROSITE" id="PS51318">
    <property type="entry name" value="TAT"/>
    <property type="match status" value="1"/>
</dbReference>
<comment type="caution">
    <text evidence="2">The sequence shown here is derived from an EMBL/GenBank/DDBJ whole genome shotgun (WGS) entry which is preliminary data.</text>
</comment>
<proteinExistence type="predicted"/>
<evidence type="ECO:0008006" key="4">
    <source>
        <dbReference type="Google" id="ProtNLM"/>
    </source>
</evidence>
<reference evidence="3" key="1">
    <citation type="journal article" date="2019" name="Int. J. Syst. Evol. Microbiol.">
        <title>The Global Catalogue of Microorganisms (GCM) 10K type strain sequencing project: providing services to taxonomists for standard genome sequencing and annotation.</title>
        <authorList>
            <consortium name="The Broad Institute Genomics Platform"/>
            <consortium name="The Broad Institute Genome Sequencing Center for Infectious Disease"/>
            <person name="Wu L."/>
            <person name="Ma J."/>
        </authorList>
    </citation>
    <scope>NUCLEOTIDE SEQUENCE [LARGE SCALE GENOMIC DNA]</scope>
    <source>
        <strain evidence="3">JCM 18410</strain>
    </source>
</reference>
<accession>A0ABP9K8L1</accession>
<dbReference type="InterPro" id="IPR012334">
    <property type="entry name" value="Pectin_lyas_fold"/>
</dbReference>
<dbReference type="SMART" id="SM00710">
    <property type="entry name" value="PbH1"/>
    <property type="match status" value="3"/>
</dbReference>
<keyword evidence="3" id="KW-1185">Reference proteome</keyword>
<evidence type="ECO:0000313" key="2">
    <source>
        <dbReference type="EMBL" id="GAA5053626.1"/>
    </source>
</evidence>
<organism evidence="2 3">
    <name type="scientific">Streptomyces similanensis</name>
    <dbReference type="NCBI Taxonomy" id="1274988"/>
    <lineage>
        <taxon>Bacteria</taxon>
        <taxon>Bacillati</taxon>
        <taxon>Actinomycetota</taxon>
        <taxon>Actinomycetes</taxon>
        <taxon>Kitasatosporales</taxon>
        <taxon>Streptomycetaceae</taxon>
        <taxon>Streptomyces</taxon>
    </lineage>
</organism>
<dbReference type="InterPro" id="IPR011050">
    <property type="entry name" value="Pectin_lyase_fold/virulence"/>
</dbReference>
<dbReference type="SUPFAM" id="SSF51126">
    <property type="entry name" value="Pectin lyase-like"/>
    <property type="match status" value="1"/>
</dbReference>
<sequence>MSPYRRARTALTAAAAAALVALTAFTGAPAAALTAVPAAAADSPVTVHLDCSQPRNGTGARSAPYNDLASVNALTFGPGDTLALAAGTTCHGTLAPKGSGTAAAPVSVVPYGAGAAPVVDADGAENALRLTDQDHWSVKAIELTDPADAVAQRQGLLIESTDGRTHSGFDIDGLIVDRVAGETDKAAHATAFAQSACIRTGASGTGSLLSDVHVHHTRVSDCGGGGIKVRTGTVNTRLGQNVHVDHNTVSAVGGDGVIVSYAESPLIEYNTAAGLGTGAYPWTGGNFAGIWVLGDHDAVIQKNVVYGSVMSAYDSEAFDCDWGNTGTCTVQYNFSRDNAGGLFLDCDGCGTVGGATEVVRYNISQNDCRMVGAGGGRSALRFYDNVVHCPGRKLDVSVPADSLMENNVWVGREDSRLPTGPGVSWQWNVFQGVPRPTANGIVGDPLFVAPGTGGDTLGSADGYRLRAGSPALGNGGVVADNGGRDYWGAPVSATAKPNRGADDGPGL</sequence>
<dbReference type="InterPro" id="IPR006626">
    <property type="entry name" value="PbH1"/>
</dbReference>
<dbReference type="InterPro" id="IPR006311">
    <property type="entry name" value="TAT_signal"/>
</dbReference>
<feature type="signal peptide" evidence="1">
    <location>
        <begin position="1"/>
        <end position="30"/>
    </location>
</feature>
<dbReference type="Proteomes" id="UP001500124">
    <property type="component" value="Unassembled WGS sequence"/>
</dbReference>